<comment type="caution">
    <text evidence="1">The sequence shown here is derived from an EMBL/GenBank/DDBJ whole genome shotgun (WGS) entry which is preliminary data.</text>
</comment>
<dbReference type="Proteomes" id="UP000190037">
    <property type="component" value="Unassembled WGS sequence"/>
</dbReference>
<proteinExistence type="predicted"/>
<dbReference type="AlphaFoldDB" id="A0A1T3NM71"/>
<protein>
    <submittedName>
        <fullName evidence="1">TIGR03086 family protein</fullName>
    </submittedName>
</protein>
<dbReference type="OrthoDB" id="5185819at2"/>
<gene>
    <name evidence="1" type="ORF">B4N89_36495</name>
</gene>
<keyword evidence="2" id="KW-1185">Reference proteome</keyword>
<dbReference type="RefSeq" id="WP_078980878.1">
    <property type="nucleotide sequence ID" value="NZ_MWQN01000003.1"/>
</dbReference>
<organism evidence="1 2">
    <name type="scientific">Embleya scabrispora</name>
    <dbReference type="NCBI Taxonomy" id="159449"/>
    <lineage>
        <taxon>Bacteria</taxon>
        <taxon>Bacillati</taxon>
        <taxon>Actinomycetota</taxon>
        <taxon>Actinomycetes</taxon>
        <taxon>Kitasatosporales</taxon>
        <taxon>Streptomycetaceae</taxon>
        <taxon>Embleya</taxon>
    </lineage>
</organism>
<reference evidence="1 2" key="1">
    <citation type="submission" date="2017-03" db="EMBL/GenBank/DDBJ databases">
        <title>Draft genome sequence of Streptomyces scabrisporus NF3, endophyte isolated from Amphipterygium adstringens.</title>
        <authorList>
            <person name="Vazquez M."/>
            <person name="Ceapa C.D."/>
            <person name="Rodriguez Luna D."/>
            <person name="Sanchez Esquivel S."/>
        </authorList>
    </citation>
    <scope>NUCLEOTIDE SEQUENCE [LARGE SCALE GENOMIC DNA]</scope>
    <source>
        <strain evidence="1 2">NF3</strain>
    </source>
</reference>
<dbReference type="InterPro" id="IPR034660">
    <property type="entry name" value="DinB/YfiT-like"/>
</dbReference>
<dbReference type="NCBIfam" id="TIGR03086">
    <property type="entry name" value="TIGR03086 family metal-binding protein"/>
    <property type="match status" value="1"/>
</dbReference>
<name>A0A1T3NM71_9ACTN</name>
<dbReference type="SUPFAM" id="SSF109854">
    <property type="entry name" value="DinB/YfiT-like putative metalloenzymes"/>
    <property type="match status" value="1"/>
</dbReference>
<sequence>MFAFAQPTVPTRLLQVPAGVVPGVVAVRLRTVEELVHGWDLARATGRRLRIPDDVVERELAFTRDALADIPTGRAPFAPPRPCPEHAPPLDRLAALLGRSVDPTR</sequence>
<dbReference type="InterPro" id="IPR017520">
    <property type="entry name" value="CHP03086"/>
</dbReference>
<evidence type="ECO:0000313" key="2">
    <source>
        <dbReference type="Proteomes" id="UP000190037"/>
    </source>
</evidence>
<accession>A0A1T3NM71</accession>
<dbReference type="EMBL" id="MWQN01000003">
    <property type="protein sequence ID" value="OPC77785.1"/>
    <property type="molecule type" value="Genomic_DNA"/>
</dbReference>
<evidence type="ECO:0000313" key="1">
    <source>
        <dbReference type="EMBL" id="OPC77785.1"/>
    </source>
</evidence>